<dbReference type="EMBL" id="CVQV01000047">
    <property type="protein sequence ID" value="CRK76812.1"/>
    <property type="molecule type" value="Genomic_DNA"/>
</dbReference>
<dbReference type="GO" id="GO:0003700">
    <property type="term" value="F:DNA-binding transcription factor activity"/>
    <property type="evidence" value="ECO:0007669"/>
    <property type="project" value="InterPro"/>
</dbReference>
<dbReference type="Pfam" id="PF13481">
    <property type="entry name" value="AAA_25"/>
    <property type="match status" value="1"/>
</dbReference>
<evidence type="ECO:0000313" key="3">
    <source>
        <dbReference type="Proteomes" id="UP000048949"/>
    </source>
</evidence>
<dbReference type="STRING" id="282199.GCA_001049735_02880"/>
<dbReference type="InterPro" id="IPR036390">
    <property type="entry name" value="WH_DNA-bd_sf"/>
</dbReference>
<dbReference type="InterPro" id="IPR027417">
    <property type="entry name" value="P-loop_NTPase"/>
</dbReference>
<evidence type="ECO:0000313" key="2">
    <source>
        <dbReference type="EMBL" id="CRK76812.1"/>
    </source>
</evidence>
<dbReference type="SUPFAM" id="SSF52540">
    <property type="entry name" value="P-loop containing nucleoside triphosphate hydrolases"/>
    <property type="match status" value="1"/>
</dbReference>
<dbReference type="InterPro" id="IPR000835">
    <property type="entry name" value="HTH_MarR-typ"/>
</dbReference>
<dbReference type="GO" id="GO:0004386">
    <property type="term" value="F:helicase activity"/>
    <property type="evidence" value="ECO:0007669"/>
    <property type="project" value="UniProtKB-KW"/>
</dbReference>
<feature type="domain" description="HTH marR-type" evidence="1">
    <location>
        <begin position="307"/>
        <end position="349"/>
    </location>
</feature>
<evidence type="ECO:0000259" key="1">
    <source>
        <dbReference type="Pfam" id="PF12802"/>
    </source>
</evidence>
<name>A0A0U1NPY9_9RHOB</name>
<gene>
    <name evidence="2" type="ORF">NIG5292_02881</name>
</gene>
<protein>
    <submittedName>
        <fullName evidence="2">Replicative DNA helicase</fullName>
    </submittedName>
</protein>
<dbReference type="InterPro" id="IPR036388">
    <property type="entry name" value="WH-like_DNA-bd_sf"/>
</dbReference>
<keyword evidence="3" id="KW-1185">Reference proteome</keyword>
<accession>A0A0U1NPY9</accession>
<dbReference type="Gene3D" id="1.10.10.10">
    <property type="entry name" value="Winged helix-like DNA-binding domain superfamily/Winged helix DNA-binding domain"/>
    <property type="match status" value="1"/>
</dbReference>
<dbReference type="Pfam" id="PF12802">
    <property type="entry name" value="MarR_2"/>
    <property type="match status" value="1"/>
</dbReference>
<keyword evidence="2" id="KW-0067">ATP-binding</keyword>
<sequence length="355" mass="38806">MVSAGVSDEIIVALAPAITLDGYTVDQTVAELRPMIRGARQKGFGEGQIDEDDPLAGYTIMSAQELSAKVFPPIDWLIPQLLPKPALTMLAGPPKVGKSWLCFFFALQVAEAGHEVVYLASEDNDRRLQSRLSALCPFPPPNIHFIAGLSCERPLPKGQEAHAFIRALKAKYPAMKCLVVDTLASIRAAPSSKTKKDEYTLSEEEFSGLRKLAHDLDLSIILVHHTRKAKEGDASPVETILGSQGIAATVETIMVMKPEIGSQDVGLYITGKDVEQQELVLPWQSPGFGWPQDMVEGRLGTFQQKCLEYIRAHPRCTQAAIVEHLNCDKGQLSSAVNKMITSGLIRRREGLLAPN</sequence>
<keyword evidence="2" id="KW-0547">Nucleotide-binding</keyword>
<dbReference type="Proteomes" id="UP000048949">
    <property type="component" value="Unassembled WGS sequence"/>
</dbReference>
<keyword evidence="2" id="KW-0347">Helicase</keyword>
<reference evidence="2 3" key="1">
    <citation type="submission" date="2015-04" db="EMBL/GenBank/DDBJ databases">
        <authorList>
            <person name="Syromyatnikov M.Y."/>
            <person name="Popov V.N."/>
        </authorList>
    </citation>
    <scope>NUCLEOTIDE SEQUENCE [LARGE SCALE GENOMIC DNA]</scope>
    <source>
        <strain evidence="2 3">CECT 5292</strain>
    </source>
</reference>
<proteinExistence type="predicted"/>
<dbReference type="Gene3D" id="3.40.50.300">
    <property type="entry name" value="P-loop containing nucleotide triphosphate hydrolases"/>
    <property type="match status" value="1"/>
</dbReference>
<organism evidence="2 3">
    <name type="scientific">Nereida ignava</name>
    <dbReference type="NCBI Taxonomy" id="282199"/>
    <lineage>
        <taxon>Bacteria</taxon>
        <taxon>Pseudomonadati</taxon>
        <taxon>Pseudomonadota</taxon>
        <taxon>Alphaproteobacteria</taxon>
        <taxon>Rhodobacterales</taxon>
        <taxon>Roseobacteraceae</taxon>
        <taxon>Nereida</taxon>
    </lineage>
</organism>
<keyword evidence="2" id="KW-0378">Hydrolase</keyword>
<dbReference type="AlphaFoldDB" id="A0A0U1NPY9"/>
<dbReference type="SUPFAM" id="SSF46785">
    <property type="entry name" value="Winged helix' DNA-binding domain"/>
    <property type="match status" value="1"/>
</dbReference>